<comment type="caution">
    <text evidence="3">The sequence shown here is derived from an EMBL/GenBank/DDBJ whole genome shotgun (WGS) entry which is preliminary data.</text>
</comment>
<sequence>MLCLKFKISALVILIFGLVSGIAHAQSQSTLNANASKQYQAADKELNSVYQQIIKEYSSKPVFIRNLKAAQRAWIKLRTADLAARFPSSGGGSATPMCKSMYLENITRERTKYLRAWVTGIPEGDLCSGSIKIGQP</sequence>
<accession>A0ABU3GSZ4</accession>
<evidence type="ECO:0000256" key="1">
    <source>
        <dbReference type="SAM" id="SignalP"/>
    </source>
</evidence>
<evidence type="ECO:0000259" key="2">
    <source>
        <dbReference type="Pfam" id="PF07007"/>
    </source>
</evidence>
<dbReference type="InterPro" id="IPR009739">
    <property type="entry name" value="LprI-like_N"/>
</dbReference>
<dbReference type="EMBL" id="JAVLVU010000001">
    <property type="protein sequence ID" value="MDT3402591.1"/>
    <property type="molecule type" value="Genomic_DNA"/>
</dbReference>
<reference evidence="4" key="1">
    <citation type="submission" date="2023-07" db="EMBL/GenBank/DDBJ databases">
        <title>Functional and genomic diversity of the sorghum phyllosphere microbiome.</title>
        <authorList>
            <person name="Shade A."/>
        </authorList>
    </citation>
    <scope>NUCLEOTIDE SEQUENCE [LARGE SCALE GENOMIC DNA]</scope>
    <source>
        <strain evidence="4">SORGH_AS_0422</strain>
    </source>
</reference>
<feature type="domain" description="Lysozyme inhibitor LprI-like N-terminal" evidence="2">
    <location>
        <begin position="25"/>
        <end position="114"/>
    </location>
</feature>
<dbReference type="Gene3D" id="1.20.1270.180">
    <property type="match status" value="1"/>
</dbReference>
<feature type="chain" id="PRO_5045961062" evidence="1">
    <location>
        <begin position="26"/>
        <end position="136"/>
    </location>
</feature>
<feature type="signal peptide" evidence="1">
    <location>
        <begin position="1"/>
        <end position="25"/>
    </location>
</feature>
<protein>
    <submittedName>
        <fullName evidence="3">Uncharacterized protein YecT (DUF1311 family)</fullName>
    </submittedName>
</protein>
<dbReference type="RefSeq" id="WP_311949206.1">
    <property type="nucleotide sequence ID" value="NZ_JAVLVU010000001.1"/>
</dbReference>
<evidence type="ECO:0000313" key="4">
    <source>
        <dbReference type="Proteomes" id="UP001258315"/>
    </source>
</evidence>
<proteinExistence type="predicted"/>
<keyword evidence="4" id="KW-1185">Reference proteome</keyword>
<name>A0ABU3GSZ4_9SPHI</name>
<dbReference type="Pfam" id="PF07007">
    <property type="entry name" value="LprI"/>
    <property type="match status" value="1"/>
</dbReference>
<keyword evidence="1" id="KW-0732">Signal</keyword>
<gene>
    <name evidence="3" type="ORF">QE417_001663</name>
</gene>
<organism evidence="3 4">
    <name type="scientific">Mucilaginibacter terrae</name>
    <dbReference type="NCBI Taxonomy" id="1955052"/>
    <lineage>
        <taxon>Bacteria</taxon>
        <taxon>Pseudomonadati</taxon>
        <taxon>Bacteroidota</taxon>
        <taxon>Sphingobacteriia</taxon>
        <taxon>Sphingobacteriales</taxon>
        <taxon>Sphingobacteriaceae</taxon>
        <taxon>Mucilaginibacter</taxon>
    </lineage>
</organism>
<evidence type="ECO:0000313" key="3">
    <source>
        <dbReference type="EMBL" id="MDT3402591.1"/>
    </source>
</evidence>
<dbReference type="Proteomes" id="UP001258315">
    <property type="component" value="Unassembled WGS sequence"/>
</dbReference>